<dbReference type="RefSeq" id="WP_176071878.1">
    <property type="nucleotide sequence ID" value="NZ_JABWMJ010000024.1"/>
</dbReference>
<dbReference type="Proteomes" id="UP000529637">
    <property type="component" value="Unassembled WGS sequence"/>
</dbReference>
<dbReference type="AlphaFoldDB" id="A0A7Y6TZE1"/>
<feature type="signal peptide" evidence="2">
    <location>
        <begin position="1"/>
        <end position="22"/>
    </location>
</feature>
<gene>
    <name evidence="3" type="ORF">HQN59_25090</name>
</gene>
<keyword evidence="4" id="KW-1185">Reference proteome</keyword>
<protein>
    <submittedName>
        <fullName evidence="3">Uncharacterized protein</fullName>
    </submittedName>
</protein>
<name>A0A7Y6TZE1_9BURK</name>
<keyword evidence="2" id="KW-0732">Signal</keyword>
<reference evidence="3 4" key="1">
    <citation type="submission" date="2020-06" db="EMBL/GenBank/DDBJ databases">
        <title>Schlegella sp. ID0723 isolated from air conditioner.</title>
        <authorList>
            <person name="Kim D.Y."/>
            <person name="Kim D.-U."/>
        </authorList>
    </citation>
    <scope>NUCLEOTIDE SEQUENCE [LARGE SCALE GENOMIC DNA]</scope>
    <source>
        <strain evidence="3 4">ID0723</strain>
    </source>
</reference>
<sequence length="117" mass="12934">MRRSLVVFVMLAAMLWQSVAMARPGSTVNVLADLEHAVLHWQEEGHHHHDDGSFHLDDSQASKFHVLADHLTTATALLPAVSYHFPPVSSSRPGGLHDTRVPDPFLDGLLRPPRPHA</sequence>
<dbReference type="EMBL" id="JABWMJ010000024">
    <property type="protein sequence ID" value="NUZ09021.1"/>
    <property type="molecule type" value="Genomic_DNA"/>
</dbReference>
<organism evidence="3 4">
    <name type="scientific">Piscinibacter koreensis</name>
    <dbReference type="NCBI Taxonomy" id="2742824"/>
    <lineage>
        <taxon>Bacteria</taxon>
        <taxon>Pseudomonadati</taxon>
        <taxon>Pseudomonadota</taxon>
        <taxon>Betaproteobacteria</taxon>
        <taxon>Burkholderiales</taxon>
        <taxon>Sphaerotilaceae</taxon>
        <taxon>Piscinibacter</taxon>
    </lineage>
</organism>
<evidence type="ECO:0000313" key="4">
    <source>
        <dbReference type="Proteomes" id="UP000529637"/>
    </source>
</evidence>
<evidence type="ECO:0000256" key="2">
    <source>
        <dbReference type="SAM" id="SignalP"/>
    </source>
</evidence>
<evidence type="ECO:0000313" key="3">
    <source>
        <dbReference type="EMBL" id="NUZ09021.1"/>
    </source>
</evidence>
<proteinExistence type="predicted"/>
<feature type="chain" id="PRO_5031369187" evidence="2">
    <location>
        <begin position="23"/>
        <end position="117"/>
    </location>
</feature>
<feature type="region of interest" description="Disordered" evidence="1">
    <location>
        <begin position="89"/>
        <end position="117"/>
    </location>
</feature>
<evidence type="ECO:0000256" key="1">
    <source>
        <dbReference type="SAM" id="MobiDB-lite"/>
    </source>
</evidence>
<accession>A0A7Y6TZE1</accession>
<comment type="caution">
    <text evidence="3">The sequence shown here is derived from an EMBL/GenBank/DDBJ whole genome shotgun (WGS) entry which is preliminary data.</text>
</comment>